<evidence type="ECO:0000313" key="3">
    <source>
        <dbReference type="Proteomes" id="UP001151699"/>
    </source>
</evidence>
<dbReference type="Proteomes" id="UP001151699">
    <property type="component" value="Chromosome B"/>
</dbReference>
<keyword evidence="3" id="KW-1185">Reference proteome</keyword>
<reference evidence="2" key="1">
    <citation type="submission" date="2022-07" db="EMBL/GenBank/DDBJ databases">
        <authorList>
            <person name="Trinca V."/>
            <person name="Uliana J.V.C."/>
            <person name="Torres T.T."/>
            <person name="Ward R.J."/>
            <person name="Monesi N."/>
        </authorList>
    </citation>
    <scope>NUCLEOTIDE SEQUENCE</scope>
    <source>
        <strain evidence="2">HSMRA1968</strain>
        <tissue evidence="2">Whole embryos</tissue>
    </source>
</reference>
<proteinExistence type="predicted"/>
<sequence>MSDPAPVTGQFVHVLTPSRGST</sequence>
<evidence type="ECO:0000313" key="2">
    <source>
        <dbReference type="EMBL" id="KAJ6642182.1"/>
    </source>
</evidence>
<organism evidence="2 3">
    <name type="scientific">Pseudolycoriella hygida</name>
    <dbReference type="NCBI Taxonomy" id="35572"/>
    <lineage>
        <taxon>Eukaryota</taxon>
        <taxon>Metazoa</taxon>
        <taxon>Ecdysozoa</taxon>
        <taxon>Arthropoda</taxon>
        <taxon>Hexapoda</taxon>
        <taxon>Insecta</taxon>
        <taxon>Pterygota</taxon>
        <taxon>Neoptera</taxon>
        <taxon>Endopterygota</taxon>
        <taxon>Diptera</taxon>
        <taxon>Nematocera</taxon>
        <taxon>Sciaroidea</taxon>
        <taxon>Sciaridae</taxon>
        <taxon>Pseudolycoriella</taxon>
    </lineage>
</organism>
<accession>A0A9Q0N344</accession>
<gene>
    <name evidence="2" type="ORF">Bhyg_07129</name>
</gene>
<name>A0A9Q0N344_9DIPT</name>
<protein>
    <submittedName>
        <fullName evidence="2">Uncharacterized protein</fullName>
    </submittedName>
</protein>
<dbReference type="EMBL" id="WJQU01000002">
    <property type="protein sequence ID" value="KAJ6642182.1"/>
    <property type="molecule type" value="Genomic_DNA"/>
</dbReference>
<comment type="caution">
    <text evidence="2">The sequence shown here is derived from an EMBL/GenBank/DDBJ whole genome shotgun (WGS) entry which is preliminary data.</text>
</comment>
<evidence type="ECO:0000256" key="1">
    <source>
        <dbReference type="SAM" id="MobiDB-lite"/>
    </source>
</evidence>
<dbReference type="AlphaFoldDB" id="A0A9Q0N344"/>
<feature type="region of interest" description="Disordered" evidence="1">
    <location>
        <begin position="1"/>
        <end position="22"/>
    </location>
</feature>